<dbReference type="GO" id="GO:0003677">
    <property type="term" value="F:DNA binding"/>
    <property type="evidence" value="ECO:0007669"/>
    <property type="project" value="UniProtKB-KW"/>
</dbReference>
<evidence type="ECO:0000313" key="2">
    <source>
        <dbReference type="EMBL" id="PNX60211.1"/>
    </source>
</evidence>
<gene>
    <name evidence="2" type="ORF">L195_g051810</name>
</gene>
<dbReference type="InterPro" id="IPR042160">
    <property type="entry name" value="HD-Zip_IV"/>
</dbReference>
<feature type="non-terminal residue" evidence="2">
    <location>
        <position position="1"/>
    </location>
</feature>
<keyword evidence="2" id="KW-0371">Homeobox</keyword>
<evidence type="ECO:0000256" key="1">
    <source>
        <dbReference type="SAM" id="MobiDB-lite"/>
    </source>
</evidence>
<keyword evidence="2" id="KW-0238">DNA-binding</keyword>
<proteinExistence type="predicted"/>
<feature type="region of interest" description="Disordered" evidence="1">
    <location>
        <begin position="1"/>
        <end position="37"/>
    </location>
</feature>
<dbReference type="PANTHER" id="PTHR45654:SF77">
    <property type="entry name" value="HOMEOBOX-LEUCINE ZIPPER PROTEIN MERISTEM L1"/>
    <property type="match status" value="1"/>
</dbReference>
<feature type="compositionally biased region" description="Low complexity" evidence="1">
    <location>
        <begin position="15"/>
        <end position="26"/>
    </location>
</feature>
<comment type="caution">
    <text evidence="2">The sequence shown here is derived from an EMBL/GenBank/DDBJ whole genome shotgun (WGS) entry which is preliminary data.</text>
</comment>
<organism evidence="2 3">
    <name type="scientific">Trifolium pratense</name>
    <name type="common">Red clover</name>
    <dbReference type="NCBI Taxonomy" id="57577"/>
    <lineage>
        <taxon>Eukaryota</taxon>
        <taxon>Viridiplantae</taxon>
        <taxon>Streptophyta</taxon>
        <taxon>Embryophyta</taxon>
        <taxon>Tracheophyta</taxon>
        <taxon>Spermatophyta</taxon>
        <taxon>Magnoliopsida</taxon>
        <taxon>eudicotyledons</taxon>
        <taxon>Gunneridae</taxon>
        <taxon>Pentapetalae</taxon>
        <taxon>rosids</taxon>
        <taxon>fabids</taxon>
        <taxon>Fabales</taxon>
        <taxon>Fabaceae</taxon>
        <taxon>Papilionoideae</taxon>
        <taxon>50 kb inversion clade</taxon>
        <taxon>NPAAA clade</taxon>
        <taxon>Hologalegina</taxon>
        <taxon>IRL clade</taxon>
        <taxon>Trifolieae</taxon>
        <taxon>Trifolium</taxon>
    </lineage>
</organism>
<dbReference type="PANTHER" id="PTHR45654">
    <property type="entry name" value="HOMEOBOX-LEUCINE ZIPPER PROTEIN MERISTEM L1"/>
    <property type="match status" value="1"/>
</dbReference>
<dbReference type="EMBL" id="ASHM01082245">
    <property type="protein sequence ID" value="PNX60211.1"/>
    <property type="molecule type" value="Genomic_DNA"/>
</dbReference>
<evidence type="ECO:0000313" key="3">
    <source>
        <dbReference type="Proteomes" id="UP000236291"/>
    </source>
</evidence>
<dbReference type="ExpressionAtlas" id="A0A2K3K1N2">
    <property type="expression patterns" value="baseline"/>
</dbReference>
<dbReference type="STRING" id="57577.A0A2K3K1N2"/>
<name>A0A2K3K1N2_TRIPR</name>
<sequence length="151" mass="16231">LEKFGAQNPINPVDSYNNISSPPNSNQGPQHSVGNYNGAMNGMVGEAYVGGSGIGSDLVKYYVPPQGLDDSKIVELAVVGMDELIRLDQTSGPPLWLPTNSLNGEEYMLQFPTSNIGPNPMKLRHDGSKESAVVFINPISLVDIFMDVVSH</sequence>
<reference evidence="2 3" key="1">
    <citation type="journal article" date="2014" name="Am. J. Bot.">
        <title>Genome assembly and annotation for red clover (Trifolium pratense; Fabaceae).</title>
        <authorList>
            <person name="Istvanek J."/>
            <person name="Jaros M."/>
            <person name="Krenek A."/>
            <person name="Repkova J."/>
        </authorList>
    </citation>
    <scope>NUCLEOTIDE SEQUENCE [LARGE SCALE GENOMIC DNA]</scope>
    <source>
        <strain evidence="3">cv. Tatra</strain>
        <tissue evidence="2">Young leaves</tissue>
    </source>
</reference>
<accession>A0A2K3K1N2</accession>
<reference evidence="2 3" key="2">
    <citation type="journal article" date="2017" name="Front. Plant Sci.">
        <title>Gene Classification and Mining of Molecular Markers Useful in Red Clover (Trifolium pratense) Breeding.</title>
        <authorList>
            <person name="Istvanek J."/>
            <person name="Dluhosova J."/>
            <person name="Dluhos P."/>
            <person name="Patkova L."/>
            <person name="Nedelnik J."/>
            <person name="Repkova J."/>
        </authorList>
    </citation>
    <scope>NUCLEOTIDE SEQUENCE [LARGE SCALE GENOMIC DNA]</scope>
    <source>
        <strain evidence="3">cv. Tatra</strain>
        <tissue evidence="2">Young leaves</tissue>
    </source>
</reference>
<dbReference type="AlphaFoldDB" id="A0A2K3K1N2"/>
<protein>
    <submittedName>
        <fullName evidence="2">Homeobox-leucine zipper protein PROTODERMAL FACTOR 2-like</fullName>
    </submittedName>
</protein>
<dbReference type="Proteomes" id="UP000236291">
    <property type="component" value="Unassembled WGS sequence"/>
</dbReference>